<evidence type="ECO:0000259" key="9">
    <source>
        <dbReference type="PROSITE" id="PS51085"/>
    </source>
</evidence>
<dbReference type="Proteomes" id="UP000198131">
    <property type="component" value="Unassembled WGS sequence"/>
</dbReference>
<dbReference type="CDD" id="cd06214">
    <property type="entry name" value="PA_degradation_oxidoreductase_like"/>
    <property type="match status" value="1"/>
</dbReference>
<dbReference type="InterPro" id="IPR001709">
    <property type="entry name" value="Flavoprot_Pyr_Nucl_cyt_Rdtase"/>
</dbReference>
<dbReference type="GO" id="GO:0050660">
    <property type="term" value="F:flavin adenine dinucleotide binding"/>
    <property type="evidence" value="ECO:0007669"/>
    <property type="project" value="TreeGrafter"/>
</dbReference>
<evidence type="ECO:0000313" key="12">
    <source>
        <dbReference type="Proteomes" id="UP000198131"/>
    </source>
</evidence>
<evidence type="ECO:0000256" key="3">
    <source>
        <dbReference type="ARBA" id="ARBA00022714"/>
    </source>
</evidence>
<dbReference type="InterPro" id="IPR012675">
    <property type="entry name" value="Beta-grasp_dom_sf"/>
</dbReference>
<dbReference type="Gene3D" id="3.10.20.30">
    <property type="match status" value="1"/>
</dbReference>
<dbReference type="InterPro" id="IPR036010">
    <property type="entry name" value="2Fe-2S_ferredoxin-like_sf"/>
</dbReference>
<organism evidence="11 12">
    <name type="scientific">Hymenobacter gelipurpurascens</name>
    <dbReference type="NCBI Taxonomy" id="89968"/>
    <lineage>
        <taxon>Bacteria</taxon>
        <taxon>Pseudomonadati</taxon>
        <taxon>Bacteroidota</taxon>
        <taxon>Cytophagia</taxon>
        <taxon>Cytophagales</taxon>
        <taxon>Hymenobacteraceae</taxon>
        <taxon>Hymenobacter</taxon>
    </lineage>
</organism>
<dbReference type="SUPFAM" id="SSF52343">
    <property type="entry name" value="Ferredoxin reductase-like, C-terminal NADP-linked domain"/>
    <property type="match status" value="1"/>
</dbReference>
<evidence type="ECO:0000256" key="8">
    <source>
        <dbReference type="ARBA" id="ARBA00023014"/>
    </source>
</evidence>
<evidence type="ECO:0000256" key="4">
    <source>
        <dbReference type="ARBA" id="ARBA00022723"/>
    </source>
</evidence>
<reference evidence="12" key="1">
    <citation type="submission" date="2017-06" db="EMBL/GenBank/DDBJ databases">
        <authorList>
            <person name="Varghese N."/>
            <person name="Submissions S."/>
        </authorList>
    </citation>
    <scope>NUCLEOTIDE SEQUENCE [LARGE SCALE GENOMIC DNA]</scope>
    <source>
        <strain evidence="12">DSM 11116</strain>
    </source>
</reference>
<dbReference type="PRINTS" id="PR00371">
    <property type="entry name" value="FPNCR"/>
</dbReference>
<dbReference type="PROSITE" id="PS00197">
    <property type="entry name" value="2FE2S_FER_1"/>
    <property type="match status" value="1"/>
</dbReference>
<dbReference type="InterPro" id="IPR006058">
    <property type="entry name" value="2Fe2S_fd_BS"/>
</dbReference>
<dbReference type="OrthoDB" id="9789468at2"/>
<gene>
    <name evidence="11" type="ORF">SAMN06265337_1462</name>
</gene>
<evidence type="ECO:0000256" key="1">
    <source>
        <dbReference type="ARBA" id="ARBA00001974"/>
    </source>
</evidence>
<dbReference type="InterPro" id="IPR001433">
    <property type="entry name" value="OxRdtase_FAD/NAD-bd"/>
</dbReference>
<feature type="domain" description="2Fe-2S ferredoxin-type" evidence="9">
    <location>
        <begin position="269"/>
        <end position="359"/>
    </location>
</feature>
<proteinExistence type="predicted"/>
<dbReference type="InterPro" id="IPR050415">
    <property type="entry name" value="MRET"/>
</dbReference>
<dbReference type="PROSITE" id="PS51085">
    <property type="entry name" value="2FE2S_FER_2"/>
    <property type="match status" value="1"/>
</dbReference>
<keyword evidence="12" id="KW-1185">Reference proteome</keyword>
<evidence type="ECO:0000313" key="11">
    <source>
        <dbReference type="EMBL" id="SNC65998.1"/>
    </source>
</evidence>
<dbReference type="InterPro" id="IPR001041">
    <property type="entry name" value="2Fe-2S_ferredoxin-type"/>
</dbReference>
<keyword evidence="6" id="KW-0560">Oxidoreductase</keyword>
<keyword evidence="7" id="KW-0408">Iron</keyword>
<keyword evidence="3" id="KW-0001">2Fe-2S</keyword>
<dbReference type="InterPro" id="IPR017927">
    <property type="entry name" value="FAD-bd_FR_type"/>
</dbReference>
<dbReference type="EMBL" id="FYEW01000001">
    <property type="protein sequence ID" value="SNC65998.1"/>
    <property type="molecule type" value="Genomic_DNA"/>
</dbReference>
<dbReference type="Pfam" id="PF00111">
    <property type="entry name" value="Fer2"/>
    <property type="match status" value="1"/>
</dbReference>
<dbReference type="NCBIfam" id="TIGR02160">
    <property type="entry name" value="PA_CoA_Oxy5"/>
    <property type="match status" value="1"/>
</dbReference>
<dbReference type="Pfam" id="PF00970">
    <property type="entry name" value="FAD_binding_6"/>
    <property type="match status" value="1"/>
</dbReference>
<dbReference type="PRINTS" id="PR00406">
    <property type="entry name" value="CYTB5RDTASE"/>
</dbReference>
<dbReference type="GO" id="GO:0046872">
    <property type="term" value="F:metal ion binding"/>
    <property type="evidence" value="ECO:0007669"/>
    <property type="project" value="UniProtKB-KW"/>
</dbReference>
<dbReference type="CDD" id="cd00207">
    <property type="entry name" value="fer2"/>
    <property type="match status" value="1"/>
</dbReference>
<evidence type="ECO:0000256" key="6">
    <source>
        <dbReference type="ARBA" id="ARBA00023002"/>
    </source>
</evidence>
<keyword evidence="5" id="KW-0274">FAD</keyword>
<dbReference type="InterPro" id="IPR017938">
    <property type="entry name" value="Riboflavin_synthase-like_b-brl"/>
</dbReference>
<name>A0A212TIW9_9BACT</name>
<keyword evidence="8" id="KW-0411">Iron-sulfur</keyword>
<dbReference type="Gene3D" id="2.40.30.10">
    <property type="entry name" value="Translation factors"/>
    <property type="match status" value="1"/>
</dbReference>
<feature type="domain" description="FAD-binding FR-type" evidence="10">
    <location>
        <begin position="2"/>
        <end position="106"/>
    </location>
</feature>
<evidence type="ECO:0000256" key="5">
    <source>
        <dbReference type="ARBA" id="ARBA00022827"/>
    </source>
</evidence>
<dbReference type="InterPro" id="IPR008333">
    <property type="entry name" value="Cbr1-like_FAD-bd_dom"/>
</dbReference>
<sequence length="359" mass="40021">MSRFHKVKIKRINKETPDCVTLSLDVPTELHDTFKFTQGQYLTFRREHNGEELRRSYSICSSPLDGEWQVAIKKVPEGRFSSLAVENLQVGEELEVMPPAGHFYTVLHPEQAKNYVAFAAGSGITPVFSIIKTILLTEPKSQVTLIYGNRGRNSIIFKEAIEALKNKFLQRFSVYHILSREQGDTDLLFGRIDEAKTQQFLQKILPADQIDEAFLCGPEEMINGVRAALSSAGVAPEKIHFEMFTSASSAKKAAGPAKVHPIGEDDKKSRVMVQLDGGTRVLEMSYYGNTILDELLESGADAPYSCKNGMCSTCRCRVIEGTVEMDVNYSLSDTELAKGYVLSCQARPTSEKVKVDFDQ</sequence>
<dbReference type="SUPFAM" id="SSF63380">
    <property type="entry name" value="Riboflavin synthase domain-like"/>
    <property type="match status" value="1"/>
</dbReference>
<dbReference type="PROSITE" id="PS51384">
    <property type="entry name" value="FAD_FR"/>
    <property type="match status" value="1"/>
</dbReference>
<evidence type="ECO:0000256" key="7">
    <source>
        <dbReference type="ARBA" id="ARBA00023004"/>
    </source>
</evidence>
<dbReference type="RefSeq" id="WP_088842699.1">
    <property type="nucleotide sequence ID" value="NZ_FYEW01000001.1"/>
</dbReference>
<dbReference type="GO" id="GO:0051537">
    <property type="term" value="F:2 iron, 2 sulfur cluster binding"/>
    <property type="evidence" value="ECO:0007669"/>
    <property type="project" value="UniProtKB-KW"/>
</dbReference>
<comment type="cofactor">
    <cofactor evidence="1">
        <name>FAD</name>
        <dbReference type="ChEBI" id="CHEBI:57692"/>
    </cofactor>
</comment>
<evidence type="ECO:0000256" key="2">
    <source>
        <dbReference type="ARBA" id="ARBA00022630"/>
    </source>
</evidence>
<keyword evidence="4" id="KW-0479">Metal-binding</keyword>
<evidence type="ECO:0000259" key="10">
    <source>
        <dbReference type="PROSITE" id="PS51384"/>
    </source>
</evidence>
<dbReference type="InterPro" id="IPR011884">
    <property type="entry name" value="PaaE"/>
</dbReference>
<dbReference type="Pfam" id="PF00175">
    <property type="entry name" value="NAD_binding_1"/>
    <property type="match status" value="1"/>
</dbReference>
<dbReference type="GO" id="GO:0016491">
    <property type="term" value="F:oxidoreductase activity"/>
    <property type="evidence" value="ECO:0007669"/>
    <property type="project" value="UniProtKB-KW"/>
</dbReference>
<dbReference type="Gene3D" id="3.40.50.80">
    <property type="entry name" value="Nucleotide-binding domain of ferredoxin-NADP reductase (FNR) module"/>
    <property type="match status" value="1"/>
</dbReference>
<dbReference type="PANTHER" id="PTHR47354:SF8">
    <property type="entry name" value="1,2-PHENYLACETYL-COA EPOXIDASE, SUBUNIT E"/>
    <property type="match status" value="1"/>
</dbReference>
<protein>
    <submittedName>
        <fullName evidence="11">Ring-1,2-phenylacetyl-CoA epoxidase subunit PaaE</fullName>
    </submittedName>
</protein>
<dbReference type="InterPro" id="IPR039261">
    <property type="entry name" value="FNR_nucleotide-bd"/>
</dbReference>
<dbReference type="AlphaFoldDB" id="A0A212TIW9"/>
<keyword evidence="2" id="KW-0285">Flavoprotein</keyword>
<dbReference type="GO" id="GO:0010124">
    <property type="term" value="P:phenylacetate catabolic process"/>
    <property type="evidence" value="ECO:0007669"/>
    <property type="project" value="InterPro"/>
</dbReference>
<accession>A0A212TIW9</accession>
<dbReference type="SUPFAM" id="SSF54292">
    <property type="entry name" value="2Fe-2S ferredoxin-like"/>
    <property type="match status" value="1"/>
</dbReference>
<dbReference type="PANTHER" id="PTHR47354">
    <property type="entry name" value="NADH OXIDOREDUCTASE HCR"/>
    <property type="match status" value="1"/>
</dbReference>